<evidence type="ECO:0000313" key="3">
    <source>
        <dbReference type="Proteomes" id="UP000011153"/>
    </source>
</evidence>
<proteinExistence type="predicted"/>
<organism evidence="2 3">
    <name type="scientific">Rhizobium phage RHEph04</name>
    <dbReference type="NCBI Taxonomy" id="1220604"/>
    <lineage>
        <taxon>Viruses</taxon>
        <taxon>Duplodnaviria</taxon>
        <taxon>Heunggongvirae</taxon>
        <taxon>Uroviricota</taxon>
        <taxon>Caudoviricetes</taxon>
        <taxon>Kleczkowskavirus</taxon>
        <taxon>Kleczkowskavirus RHEph4</taxon>
    </lineage>
</organism>
<evidence type="ECO:0000256" key="1">
    <source>
        <dbReference type="SAM" id="MobiDB-lite"/>
    </source>
</evidence>
<evidence type="ECO:0000313" key="2">
    <source>
        <dbReference type="EMBL" id="AGC35748.1"/>
    </source>
</evidence>
<name>L7TJP3_9CAUD</name>
<accession>L7TJP3</accession>
<dbReference type="Proteomes" id="UP000011153">
    <property type="component" value="Segment"/>
</dbReference>
<dbReference type="EMBL" id="JX483876">
    <property type="protein sequence ID" value="AGC35748.1"/>
    <property type="molecule type" value="Genomic_DNA"/>
</dbReference>
<reference evidence="2 3" key="1">
    <citation type="journal article" date="2013" name="Appl. Environ. Microbiol.">
        <title>Narrow Host-Range Bacteriophages that Infect Rhizobium etli associate with Distinct Genomic Types.</title>
        <authorList>
            <person name="Santamaria R.I."/>
            <person name="Bustos P."/>
            <person name="Sepulveda-Robles O."/>
            <person name="Lozano L."/>
            <person name="Rodriguez C."/>
            <person name="Fernandez J.L."/>
            <person name="Juarez S."/>
            <person name="Kameyama L."/>
            <person name="Guarneros G."/>
            <person name="Davila G."/>
            <person name="Gonzalez V."/>
        </authorList>
    </citation>
    <scope>NUCLEOTIDE SEQUENCE [LARGE SCALE GENOMIC DNA]</scope>
</reference>
<gene>
    <name evidence="2" type="ORF">RHEph04_gp062</name>
</gene>
<protein>
    <submittedName>
        <fullName evidence="2">Uncharacterized protein</fullName>
    </submittedName>
</protein>
<keyword evidence="3" id="KW-1185">Reference proteome</keyword>
<feature type="compositionally biased region" description="Low complexity" evidence="1">
    <location>
        <begin position="179"/>
        <end position="200"/>
    </location>
</feature>
<sequence>MRKLYLSTAALLAGVCFSAEGAGAAAAPAPVTETKTVLKQNGIKRPDAGSITGKLWDIADAISESLGRPAPRKDVVDRYLAEVPNANAATANTQYARWVSYHGVADILRKARAEETSARQAEKVKATEAAKAEKEAKKKAEADAKAEKAAERERKAAEAKAAKEKKAEEAKAAKEAKAAEAAVAKKAADEAAAAKANTAS</sequence>
<feature type="region of interest" description="Disordered" evidence="1">
    <location>
        <begin position="116"/>
        <end position="200"/>
    </location>
</feature>
<feature type="compositionally biased region" description="Basic and acidic residues" evidence="1">
    <location>
        <begin position="116"/>
        <end position="178"/>
    </location>
</feature>